<protein>
    <recommendedName>
        <fullName evidence="1">Lysophospholipase NTE1-like P-loop domain-containing protein</fullName>
    </recommendedName>
</protein>
<evidence type="ECO:0000259" key="1">
    <source>
        <dbReference type="Pfam" id="PF24179"/>
    </source>
</evidence>
<feature type="domain" description="Lysophospholipase NTE1-like P-loop" evidence="1">
    <location>
        <begin position="54"/>
        <end position="173"/>
    </location>
</feature>
<reference evidence="3" key="1">
    <citation type="submission" date="2017-11" db="EMBL/GenBank/DDBJ databases">
        <authorList>
            <person name="Lima N.C."/>
            <person name="Parody-Merino A.M."/>
            <person name="Battley P.F."/>
            <person name="Fidler A.E."/>
            <person name="Prosdocimi F."/>
        </authorList>
    </citation>
    <scope>NUCLEOTIDE SEQUENCE [LARGE SCALE GENOMIC DNA]</scope>
</reference>
<accession>A0A2I0TGV0</accession>
<keyword evidence="3" id="KW-1185">Reference proteome</keyword>
<dbReference type="EMBL" id="KZ510596">
    <property type="protein sequence ID" value="PKU32996.1"/>
    <property type="molecule type" value="Genomic_DNA"/>
</dbReference>
<dbReference type="Pfam" id="PF24179">
    <property type="entry name" value="NTE_Ploop"/>
    <property type="match status" value="1"/>
</dbReference>
<evidence type="ECO:0000313" key="2">
    <source>
        <dbReference type="EMBL" id="PKU32996.1"/>
    </source>
</evidence>
<name>A0A2I0TGV0_LIMLA</name>
<reference evidence="3" key="2">
    <citation type="submission" date="2017-12" db="EMBL/GenBank/DDBJ databases">
        <title>Genome sequence of the Bar-tailed Godwit (Limosa lapponica baueri).</title>
        <authorList>
            <person name="Lima N.C.B."/>
            <person name="Parody-Merino A.M."/>
            <person name="Battley P.F."/>
            <person name="Fidler A.E."/>
            <person name="Prosdocimi F."/>
        </authorList>
    </citation>
    <scope>NUCLEOTIDE SEQUENCE [LARGE SCALE GENOMIC DNA]</scope>
</reference>
<sequence length="243" mass="27965">MLGRAPLSRHSRVPARTHVFVSHTGNGFFSTCRSELQLFHNPQHIWRVLLLVEWNRTHEYRLTSWLGQQEDIHRIVLYQADSTLTPWTQRCIRQADCILIVGLGEQEPTVGELEKMLENTAVRAQKQLILLHKEDGPLPSRTVEWLNMRSWCSAHLHLRCPRRVFSRRSLPKLFSPPTYFTSALDMSSFAFKFSLNGPIAKKVVCQLLLPYRAGSLFVNRNALGFEIIVGSCSGFQDHAVFRK</sequence>
<dbReference type="OrthoDB" id="421051at2759"/>
<gene>
    <name evidence="2" type="ORF">llap_16700</name>
</gene>
<dbReference type="InterPro" id="IPR056556">
    <property type="entry name" value="NTE1_P-loop_dom"/>
</dbReference>
<dbReference type="AlphaFoldDB" id="A0A2I0TGV0"/>
<dbReference type="Proteomes" id="UP000233556">
    <property type="component" value="Unassembled WGS sequence"/>
</dbReference>
<proteinExistence type="predicted"/>
<organism evidence="2 3">
    <name type="scientific">Limosa lapponica baueri</name>
    <dbReference type="NCBI Taxonomy" id="1758121"/>
    <lineage>
        <taxon>Eukaryota</taxon>
        <taxon>Metazoa</taxon>
        <taxon>Chordata</taxon>
        <taxon>Craniata</taxon>
        <taxon>Vertebrata</taxon>
        <taxon>Euteleostomi</taxon>
        <taxon>Archelosauria</taxon>
        <taxon>Archosauria</taxon>
        <taxon>Dinosauria</taxon>
        <taxon>Saurischia</taxon>
        <taxon>Theropoda</taxon>
        <taxon>Coelurosauria</taxon>
        <taxon>Aves</taxon>
        <taxon>Neognathae</taxon>
        <taxon>Neoaves</taxon>
        <taxon>Charadriiformes</taxon>
        <taxon>Scolopacidae</taxon>
        <taxon>Limosa</taxon>
    </lineage>
</organism>
<evidence type="ECO:0000313" key="3">
    <source>
        <dbReference type="Proteomes" id="UP000233556"/>
    </source>
</evidence>